<dbReference type="EMBL" id="GANP01015307">
    <property type="protein sequence ID" value="JAB69161.1"/>
    <property type="molecule type" value="mRNA"/>
</dbReference>
<proteinExistence type="evidence at transcript level"/>
<dbReference type="InterPro" id="IPR036880">
    <property type="entry name" value="Kunitz_BPTI_sf"/>
</dbReference>
<feature type="chain" id="PRO_5004738598" evidence="1">
    <location>
        <begin position="20"/>
        <end position="110"/>
    </location>
</feature>
<dbReference type="Pfam" id="PF00014">
    <property type="entry name" value="Kunitz_BPTI"/>
    <property type="match status" value="1"/>
</dbReference>
<accession>V5IBJ9</accession>
<feature type="domain" description="BPTI/Kunitz inhibitor" evidence="2">
    <location>
        <begin position="23"/>
        <end position="77"/>
    </location>
</feature>
<keyword evidence="1" id="KW-0732">Signal</keyword>
<dbReference type="InterPro" id="IPR002223">
    <property type="entry name" value="Kunitz_BPTI"/>
</dbReference>
<dbReference type="SUPFAM" id="SSF57362">
    <property type="entry name" value="BPTI-like"/>
    <property type="match status" value="1"/>
</dbReference>
<protein>
    <submittedName>
        <fullName evidence="3">Putative tick kunitz 53</fullName>
    </submittedName>
</protein>
<dbReference type="GO" id="GO:0004867">
    <property type="term" value="F:serine-type endopeptidase inhibitor activity"/>
    <property type="evidence" value="ECO:0007669"/>
    <property type="project" value="InterPro"/>
</dbReference>
<evidence type="ECO:0000313" key="3">
    <source>
        <dbReference type="EMBL" id="JAB69161.1"/>
    </source>
</evidence>
<sequence length="110" mass="12242">MKATIAVTCLFSAIMLISAISKEECQAPHATSICASEDILRNTYYYNNNTGKCEEEFGCGGGKNNVETFEECKKKMSVRRIRIGRLISQLLGDSKRTTSGDDVFCSVMRR</sequence>
<dbReference type="SMART" id="SM00131">
    <property type="entry name" value="KU"/>
    <property type="match status" value="1"/>
</dbReference>
<dbReference type="Gene3D" id="4.10.410.10">
    <property type="entry name" value="Pancreatic trypsin inhibitor Kunitz domain"/>
    <property type="match status" value="1"/>
</dbReference>
<name>V5IBJ9_IXORI</name>
<reference evidence="3" key="1">
    <citation type="journal article" date="2015" name="Sci. Rep.">
        <title>Tissue- and time-dependent transcription in Ixodes ricinus salivary glands and midguts when blood feeding on the vertebrate host.</title>
        <authorList>
            <person name="Kotsyfakis M."/>
            <person name="Schwarz A."/>
            <person name="Erhart J."/>
            <person name="Ribeiro J.M."/>
        </authorList>
    </citation>
    <scope>NUCLEOTIDE SEQUENCE</scope>
    <source>
        <tissue evidence="3">Salivary gland and midgut</tissue>
    </source>
</reference>
<feature type="signal peptide" evidence="1">
    <location>
        <begin position="1"/>
        <end position="19"/>
    </location>
</feature>
<evidence type="ECO:0000256" key="1">
    <source>
        <dbReference type="SAM" id="SignalP"/>
    </source>
</evidence>
<evidence type="ECO:0000259" key="2">
    <source>
        <dbReference type="SMART" id="SM00131"/>
    </source>
</evidence>
<organism evidence="3">
    <name type="scientific">Ixodes ricinus</name>
    <name type="common">Common tick</name>
    <name type="synonym">Acarus ricinus</name>
    <dbReference type="NCBI Taxonomy" id="34613"/>
    <lineage>
        <taxon>Eukaryota</taxon>
        <taxon>Metazoa</taxon>
        <taxon>Ecdysozoa</taxon>
        <taxon>Arthropoda</taxon>
        <taxon>Chelicerata</taxon>
        <taxon>Arachnida</taxon>
        <taxon>Acari</taxon>
        <taxon>Parasitiformes</taxon>
        <taxon>Ixodida</taxon>
        <taxon>Ixodoidea</taxon>
        <taxon>Ixodidae</taxon>
        <taxon>Ixodinae</taxon>
        <taxon>Ixodes</taxon>
    </lineage>
</organism>
<dbReference type="AlphaFoldDB" id="V5IBJ9"/>
<dbReference type="CDD" id="cd00109">
    <property type="entry name" value="Kunitz-type"/>
    <property type="match status" value="1"/>
</dbReference>